<dbReference type="AlphaFoldDB" id="X0ZDM9"/>
<comment type="caution">
    <text evidence="1">The sequence shown here is derived from an EMBL/GenBank/DDBJ whole genome shotgun (WGS) entry which is preliminary data.</text>
</comment>
<protein>
    <submittedName>
        <fullName evidence="1">Uncharacterized protein</fullName>
    </submittedName>
</protein>
<reference evidence="1" key="1">
    <citation type="journal article" date="2014" name="Front. Microbiol.">
        <title>High frequency of phylogenetically diverse reductive dehalogenase-homologous genes in deep subseafloor sedimentary metagenomes.</title>
        <authorList>
            <person name="Kawai M."/>
            <person name="Futagami T."/>
            <person name="Toyoda A."/>
            <person name="Takaki Y."/>
            <person name="Nishi S."/>
            <person name="Hori S."/>
            <person name="Arai W."/>
            <person name="Tsubouchi T."/>
            <person name="Morono Y."/>
            <person name="Uchiyama I."/>
            <person name="Ito T."/>
            <person name="Fujiyama A."/>
            <person name="Inagaki F."/>
            <person name="Takami H."/>
        </authorList>
    </citation>
    <scope>NUCLEOTIDE SEQUENCE</scope>
    <source>
        <strain evidence="1">Expedition CK06-06</strain>
    </source>
</reference>
<dbReference type="EMBL" id="BARS01052863">
    <property type="protein sequence ID" value="GAG46446.1"/>
    <property type="molecule type" value="Genomic_DNA"/>
</dbReference>
<proteinExistence type="predicted"/>
<sequence>MTTSPRQANRRFRRASERGCMVRARYLYRKHLWRHGFWLATADDIEGDV</sequence>
<evidence type="ECO:0000313" key="1">
    <source>
        <dbReference type="EMBL" id="GAG46446.1"/>
    </source>
</evidence>
<name>X0ZDM9_9ZZZZ</name>
<feature type="non-terminal residue" evidence="1">
    <location>
        <position position="49"/>
    </location>
</feature>
<organism evidence="1">
    <name type="scientific">marine sediment metagenome</name>
    <dbReference type="NCBI Taxonomy" id="412755"/>
    <lineage>
        <taxon>unclassified sequences</taxon>
        <taxon>metagenomes</taxon>
        <taxon>ecological metagenomes</taxon>
    </lineage>
</organism>
<gene>
    <name evidence="1" type="ORF">S01H1_78534</name>
</gene>
<accession>X0ZDM9</accession>